<dbReference type="STRING" id="31246.A0A183PNM7"/>
<evidence type="ECO:0000256" key="2">
    <source>
        <dbReference type="ARBA" id="ARBA00022679"/>
    </source>
</evidence>
<dbReference type="EMBL" id="UZAL01036541">
    <property type="protein sequence ID" value="VDP70006.1"/>
    <property type="molecule type" value="Genomic_DNA"/>
</dbReference>
<keyword evidence="5" id="KW-0067">ATP-binding</keyword>
<dbReference type="FunFam" id="3.30.200.20:FF:000042">
    <property type="entry name" value="Aurora kinase A"/>
    <property type="match status" value="1"/>
</dbReference>
<dbReference type="InterPro" id="IPR000719">
    <property type="entry name" value="Prot_kinase_dom"/>
</dbReference>
<accession>A0A183PNM7</accession>
<organism evidence="6 7">
    <name type="scientific">Schistosoma mattheei</name>
    <dbReference type="NCBI Taxonomy" id="31246"/>
    <lineage>
        <taxon>Eukaryota</taxon>
        <taxon>Metazoa</taxon>
        <taxon>Spiralia</taxon>
        <taxon>Lophotrochozoa</taxon>
        <taxon>Platyhelminthes</taxon>
        <taxon>Trematoda</taxon>
        <taxon>Digenea</taxon>
        <taxon>Strigeidida</taxon>
        <taxon>Schistosomatoidea</taxon>
        <taxon>Schistosomatidae</taxon>
        <taxon>Schistosoma</taxon>
    </lineage>
</organism>
<keyword evidence="4" id="KW-0418">Kinase</keyword>
<dbReference type="AlphaFoldDB" id="A0A183PNM7"/>
<dbReference type="InterPro" id="IPR011009">
    <property type="entry name" value="Kinase-like_dom_sf"/>
</dbReference>
<dbReference type="Gene3D" id="3.30.200.20">
    <property type="entry name" value="Phosphorylase Kinase, domain 1"/>
    <property type="match status" value="1"/>
</dbReference>
<dbReference type="PROSITE" id="PS00107">
    <property type="entry name" value="PROTEIN_KINASE_ATP"/>
    <property type="match status" value="1"/>
</dbReference>
<dbReference type="GO" id="GO:0004674">
    <property type="term" value="F:protein serine/threonine kinase activity"/>
    <property type="evidence" value="ECO:0007669"/>
    <property type="project" value="UniProtKB-KW"/>
</dbReference>
<gene>
    <name evidence="6" type="ORF">SMTD_LOCUS15963</name>
</gene>
<dbReference type="GO" id="GO:0005524">
    <property type="term" value="F:ATP binding"/>
    <property type="evidence" value="ECO:0007669"/>
    <property type="project" value="UniProtKB-UniRule"/>
</dbReference>
<dbReference type="PANTHER" id="PTHR24347">
    <property type="entry name" value="SERINE/THREONINE-PROTEIN KINASE"/>
    <property type="match status" value="1"/>
</dbReference>
<dbReference type="PROSITE" id="PS50011">
    <property type="entry name" value="PROTEIN_KINASE_DOM"/>
    <property type="match status" value="1"/>
</dbReference>
<keyword evidence="3" id="KW-0547">Nucleotide-binding</keyword>
<evidence type="ECO:0000256" key="4">
    <source>
        <dbReference type="ARBA" id="ARBA00022777"/>
    </source>
</evidence>
<evidence type="ECO:0000256" key="3">
    <source>
        <dbReference type="ARBA" id="ARBA00022741"/>
    </source>
</evidence>
<evidence type="ECO:0000313" key="6">
    <source>
        <dbReference type="EMBL" id="VDP70006.1"/>
    </source>
</evidence>
<keyword evidence="2" id="KW-0808">Transferase</keyword>
<proteinExistence type="predicted"/>
<dbReference type="Proteomes" id="UP000269396">
    <property type="component" value="Unassembled WGS sequence"/>
</dbReference>
<protein>
    <submittedName>
        <fullName evidence="6">Uncharacterized protein</fullName>
    </submittedName>
</protein>
<dbReference type="Pfam" id="PF00069">
    <property type="entry name" value="Pkinase"/>
    <property type="match status" value="1"/>
</dbReference>
<evidence type="ECO:0000256" key="1">
    <source>
        <dbReference type="ARBA" id="ARBA00022527"/>
    </source>
</evidence>
<dbReference type="InterPro" id="IPR017441">
    <property type="entry name" value="Protein_kinase_ATP_BS"/>
</dbReference>
<keyword evidence="7" id="KW-1185">Reference proteome</keyword>
<evidence type="ECO:0000313" key="7">
    <source>
        <dbReference type="Proteomes" id="UP000269396"/>
    </source>
</evidence>
<evidence type="ECO:0000256" key="5">
    <source>
        <dbReference type="ARBA" id="ARBA00022840"/>
    </source>
</evidence>
<reference evidence="6 7" key="1">
    <citation type="submission" date="2018-11" db="EMBL/GenBank/DDBJ databases">
        <authorList>
            <consortium name="Pathogen Informatics"/>
        </authorList>
    </citation>
    <scope>NUCLEOTIDE SEQUENCE [LARGE SCALE GENOMIC DNA]</scope>
    <source>
        <strain>Denwood</strain>
        <strain evidence="7">Zambia</strain>
    </source>
</reference>
<dbReference type="SUPFAM" id="SSF56112">
    <property type="entry name" value="Protein kinase-like (PK-like)"/>
    <property type="match status" value="1"/>
</dbReference>
<sequence>MNKTFDKDINQVPKQNNNDITRCNANRDIITQQNLNTNAPDVVNNNITTTAATNINHITSVKLLDVCDSTQQKLIANCFTVSGFKKPNNDKLKSVYTAVGVTYVSDPDYLSKRYQVGRKLGDGNFAIVKLGKRRDTNDQYALKIIEKSKLTGKEAMLLNEIHILHHCRHPNIVRLYEEFETASEIWLVMEFIKVSLITFYSYIHTYIHVSNLA</sequence>
<keyword evidence="1" id="KW-0723">Serine/threonine-protein kinase</keyword>
<name>A0A183PNM7_9TREM</name>